<name>A0ACA9QQN7_9GLOM</name>
<sequence>IEFADEPEILDIKTKIKINQIKINIPQNCKGMLTEYELFKELASTLYGIIQIEDNKKENAILVA</sequence>
<feature type="non-terminal residue" evidence="1">
    <location>
        <position position="64"/>
    </location>
</feature>
<proteinExistence type="predicted"/>
<gene>
    <name evidence="1" type="ORF">SPELUC_LOCUS15138</name>
</gene>
<evidence type="ECO:0000313" key="2">
    <source>
        <dbReference type="Proteomes" id="UP000789366"/>
    </source>
</evidence>
<protein>
    <submittedName>
        <fullName evidence="1">6487_t:CDS:1</fullName>
    </submittedName>
</protein>
<dbReference type="Proteomes" id="UP000789366">
    <property type="component" value="Unassembled WGS sequence"/>
</dbReference>
<accession>A0ACA9QQN7</accession>
<organism evidence="1 2">
    <name type="scientific">Cetraspora pellucida</name>
    <dbReference type="NCBI Taxonomy" id="1433469"/>
    <lineage>
        <taxon>Eukaryota</taxon>
        <taxon>Fungi</taxon>
        <taxon>Fungi incertae sedis</taxon>
        <taxon>Mucoromycota</taxon>
        <taxon>Glomeromycotina</taxon>
        <taxon>Glomeromycetes</taxon>
        <taxon>Diversisporales</taxon>
        <taxon>Gigasporaceae</taxon>
        <taxon>Cetraspora</taxon>
    </lineage>
</organism>
<feature type="non-terminal residue" evidence="1">
    <location>
        <position position="1"/>
    </location>
</feature>
<comment type="caution">
    <text evidence="1">The sequence shown here is derived from an EMBL/GenBank/DDBJ whole genome shotgun (WGS) entry which is preliminary data.</text>
</comment>
<keyword evidence="2" id="KW-1185">Reference proteome</keyword>
<reference evidence="1" key="1">
    <citation type="submission" date="2021-06" db="EMBL/GenBank/DDBJ databases">
        <authorList>
            <person name="Kallberg Y."/>
            <person name="Tangrot J."/>
            <person name="Rosling A."/>
        </authorList>
    </citation>
    <scope>NUCLEOTIDE SEQUENCE</scope>
    <source>
        <strain evidence="1">28 12/20/2015</strain>
    </source>
</reference>
<dbReference type="EMBL" id="CAJVPW010048281">
    <property type="protein sequence ID" value="CAG8761008.1"/>
    <property type="molecule type" value="Genomic_DNA"/>
</dbReference>
<evidence type="ECO:0000313" key="1">
    <source>
        <dbReference type="EMBL" id="CAG8761008.1"/>
    </source>
</evidence>